<protein>
    <submittedName>
        <fullName evidence="1">Uncharacterized protein</fullName>
    </submittedName>
</protein>
<gene>
    <name evidence="1" type="ORF">DGAL_LOCUS17061</name>
</gene>
<dbReference type="AlphaFoldDB" id="A0A8J2S591"/>
<sequence length="119" mass="13804">MAWFISVMKMASSVHQSIINLIVNLQIQTRKKIDFESFLCQADAKHHLIAWSVLYDKCYCWSEQFQRRLASSKLEPLHQPEACYKSTQYRGCTDVQQFYRAMASECDGALSIYNTPTPN</sequence>
<keyword evidence="2" id="KW-1185">Reference proteome</keyword>
<dbReference type="EMBL" id="CAKKLH010000336">
    <property type="protein sequence ID" value="CAH0113259.1"/>
    <property type="molecule type" value="Genomic_DNA"/>
</dbReference>
<reference evidence="1" key="1">
    <citation type="submission" date="2021-11" db="EMBL/GenBank/DDBJ databases">
        <authorList>
            <person name="Schell T."/>
        </authorList>
    </citation>
    <scope>NUCLEOTIDE SEQUENCE</scope>
    <source>
        <strain evidence="1">M5</strain>
    </source>
</reference>
<dbReference type="OrthoDB" id="10603700at2759"/>
<name>A0A8J2S591_9CRUS</name>
<evidence type="ECO:0000313" key="2">
    <source>
        <dbReference type="Proteomes" id="UP000789390"/>
    </source>
</evidence>
<proteinExistence type="predicted"/>
<dbReference type="Proteomes" id="UP000789390">
    <property type="component" value="Unassembled WGS sequence"/>
</dbReference>
<accession>A0A8J2S591</accession>
<evidence type="ECO:0000313" key="1">
    <source>
        <dbReference type="EMBL" id="CAH0113259.1"/>
    </source>
</evidence>
<organism evidence="1 2">
    <name type="scientific">Daphnia galeata</name>
    <dbReference type="NCBI Taxonomy" id="27404"/>
    <lineage>
        <taxon>Eukaryota</taxon>
        <taxon>Metazoa</taxon>
        <taxon>Ecdysozoa</taxon>
        <taxon>Arthropoda</taxon>
        <taxon>Crustacea</taxon>
        <taxon>Branchiopoda</taxon>
        <taxon>Diplostraca</taxon>
        <taxon>Cladocera</taxon>
        <taxon>Anomopoda</taxon>
        <taxon>Daphniidae</taxon>
        <taxon>Daphnia</taxon>
    </lineage>
</organism>
<comment type="caution">
    <text evidence="1">The sequence shown here is derived from an EMBL/GenBank/DDBJ whole genome shotgun (WGS) entry which is preliminary data.</text>
</comment>